<dbReference type="STRING" id="1173701.A0A066XKV7"/>
<dbReference type="OrthoDB" id="248923at2759"/>
<dbReference type="Pfam" id="PF00069">
    <property type="entry name" value="Pkinase"/>
    <property type="match status" value="1"/>
</dbReference>
<dbReference type="Gene3D" id="1.10.510.10">
    <property type="entry name" value="Transferase(Phosphotransferase) domain 1"/>
    <property type="match status" value="1"/>
</dbReference>
<dbReference type="PANTHER" id="PTHR44167:SF24">
    <property type="entry name" value="SERINE_THREONINE-PROTEIN KINASE CHK2"/>
    <property type="match status" value="1"/>
</dbReference>
<dbReference type="GO" id="GO:0004674">
    <property type="term" value="F:protein serine/threonine kinase activity"/>
    <property type="evidence" value="ECO:0007669"/>
    <property type="project" value="TreeGrafter"/>
</dbReference>
<dbReference type="GO" id="GO:0005634">
    <property type="term" value="C:nucleus"/>
    <property type="evidence" value="ECO:0007669"/>
    <property type="project" value="TreeGrafter"/>
</dbReference>
<feature type="domain" description="Protein kinase" evidence="1">
    <location>
        <begin position="224"/>
        <end position="547"/>
    </location>
</feature>
<dbReference type="HOGENOM" id="CLU_357143_0_0_1"/>
<gene>
    <name evidence="2" type="ORF">CSUB01_11807</name>
</gene>
<keyword evidence="3" id="KW-1185">Reference proteome</keyword>
<reference evidence="3" key="1">
    <citation type="journal article" date="2014" name="Genome Announc.">
        <title>Draft genome sequence of Colletotrichum sublineola, a destructive pathogen of cultivated sorghum.</title>
        <authorList>
            <person name="Baroncelli R."/>
            <person name="Sanz-Martin J.M."/>
            <person name="Rech G.E."/>
            <person name="Sukno S.A."/>
            <person name="Thon M.R."/>
        </authorList>
    </citation>
    <scope>NUCLEOTIDE SEQUENCE [LARGE SCALE GENOMIC DNA]</scope>
    <source>
        <strain evidence="3">TX430BB</strain>
    </source>
</reference>
<dbReference type="eggNOG" id="KOG0594">
    <property type="taxonomic scope" value="Eukaryota"/>
</dbReference>
<dbReference type="Proteomes" id="UP000027238">
    <property type="component" value="Unassembled WGS sequence"/>
</dbReference>
<dbReference type="SMART" id="SM00220">
    <property type="entry name" value="S_TKc"/>
    <property type="match status" value="1"/>
</dbReference>
<dbReference type="GO" id="GO:0044773">
    <property type="term" value="P:mitotic DNA damage checkpoint signaling"/>
    <property type="evidence" value="ECO:0007669"/>
    <property type="project" value="TreeGrafter"/>
</dbReference>
<proteinExistence type="predicted"/>
<dbReference type="InterPro" id="IPR008271">
    <property type="entry name" value="Ser/Thr_kinase_AS"/>
</dbReference>
<protein>
    <recommendedName>
        <fullName evidence="1">Protein kinase domain-containing protein</fullName>
    </recommendedName>
</protein>
<organism evidence="2 3">
    <name type="scientific">Colletotrichum sublineola</name>
    <name type="common">Sorghum anthracnose fungus</name>
    <dbReference type="NCBI Taxonomy" id="1173701"/>
    <lineage>
        <taxon>Eukaryota</taxon>
        <taxon>Fungi</taxon>
        <taxon>Dikarya</taxon>
        <taxon>Ascomycota</taxon>
        <taxon>Pezizomycotina</taxon>
        <taxon>Sordariomycetes</taxon>
        <taxon>Hypocreomycetidae</taxon>
        <taxon>Glomerellales</taxon>
        <taxon>Glomerellaceae</taxon>
        <taxon>Colletotrichum</taxon>
        <taxon>Colletotrichum graminicola species complex</taxon>
    </lineage>
</organism>
<dbReference type="EMBL" id="JMSE01000500">
    <property type="protein sequence ID" value="KDN69557.1"/>
    <property type="molecule type" value="Genomic_DNA"/>
</dbReference>
<dbReference type="PROSITE" id="PS00108">
    <property type="entry name" value="PROTEIN_KINASE_ST"/>
    <property type="match status" value="1"/>
</dbReference>
<comment type="caution">
    <text evidence="2">The sequence shown here is derived from an EMBL/GenBank/DDBJ whole genome shotgun (WGS) entry which is preliminary data.</text>
</comment>
<dbReference type="GO" id="GO:0005524">
    <property type="term" value="F:ATP binding"/>
    <property type="evidence" value="ECO:0007669"/>
    <property type="project" value="InterPro"/>
</dbReference>
<name>A0A066XKV7_COLSU</name>
<dbReference type="OMA" id="FRIERCI"/>
<dbReference type="AlphaFoldDB" id="A0A066XKV7"/>
<accession>A0A066XKV7</accession>
<evidence type="ECO:0000313" key="2">
    <source>
        <dbReference type="EMBL" id="KDN69557.1"/>
    </source>
</evidence>
<dbReference type="PROSITE" id="PS50011">
    <property type="entry name" value="PROTEIN_KINASE_DOM"/>
    <property type="match status" value="1"/>
</dbReference>
<dbReference type="InterPro" id="IPR000719">
    <property type="entry name" value="Prot_kinase_dom"/>
</dbReference>
<evidence type="ECO:0000313" key="3">
    <source>
        <dbReference type="Proteomes" id="UP000027238"/>
    </source>
</evidence>
<dbReference type="PANTHER" id="PTHR44167">
    <property type="entry name" value="OVARIAN-SPECIFIC SERINE/THREONINE-PROTEIN KINASE LOK-RELATED"/>
    <property type="match status" value="1"/>
</dbReference>
<sequence length="862" mass="98610">MEDEERHEAAELLLQQAHEYGCNNGKILEVIEDLAKRKGGMLDQRPNNNIESRQKRCLLPSRDLYAKLREPKAWGLINCTCGLCQRASAKDSAGGTRKQRETKHNDDDVVKTLITLVLCGCLFVFHEATVGRRFEGLPDFIGKGEHDDDLHKRLFGPSNENCKHGNFGDNIKDLKNVCNSCLWKALQSAVHLKKRVVDVYQIQETKEWDGGVPDLTFKNMPFIEETIPDLQNNAGNPVLYACKVHREYIMTQQWQGKELFRKVYSYLSPDDAECIEVAKREAKIAYKMLKHRTNVAELLFAFSYKTSDYEHVELVYPRYLCNLGEIFAGTTSFKLQDNCDKKESKQASTNSLHRELIADGRWTMIMGIVQAVAQLHHAIKKKKIECFAHMDIKPANILVKQHEGSQGTQLLLSDFGHAAKHTTEDATADYAPPSSFDKRGDTAAMTAYDVWSLGCVLLQMLVYIDGGKEKYEEFNSRRKTGHSNAAFWKLEGKTACLRTEVCDKFRYLESRTGPQTKKVIELILEMLSIRAADRPDMAKCLLRFTRLEDPRGKELMKCNSDRWDIVYRPSEDEQTTPINMAVYRDSQSQLQKIEGSSKEEESIRVVIRYVEWGNGPSFPNTTTRAAAWFIPQAFFDKDGPPGHPYPCRLKGLHEEGIFYFKRRTEYLLFMGLMTYHEVLSPEVEGNSKRGLNFAVKDCWVKEHTFGGPTHHLTGGRVQVWKLLKEKEYNKRYQREAKPTANQGAQRTIPSGYKMVIFTTRVDTDEKVIVVVDIGRPSWKPVIDQKNNRILDLERKSIFGDSYIKGAIFGPICSTPALWQPYPGVPIDPRELDSETHEKRFKQIHIEFEEQHGTEGNDLILAS</sequence>
<dbReference type="InterPro" id="IPR011009">
    <property type="entry name" value="Kinase-like_dom_sf"/>
</dbReference>
<dbReference type="SUPFAM" id="SSF56112">
    <property type="entry name" value="Protein kinase-like (PK-like)"/>
    <property type="match status" value="1"/>
</dbReference>
<evidence type="ECO:0000259" key="1">
    <source>
        <dbReference type="PROSITE" id="PS50011"/>
    </source>
</evidence>